<feature type="compositionally biased region" description="Low complexity" evidence="1">
    <location>
        <begin position="78"/>
        <end position="96"/>
    </location>
</feature>
<dbReference type="Pfam" id="PF11913">
    <property type="entry name" value="DUF3431"/>
    <property type="match status" value="1"/>
</dbReference>
<accession>A0A9P8K9S5</accession>
<dbReference type="PANTHER" id="PTHR37490:SF2">
    <property type="match status" value="1"/>
</dbReference>
<protein>
    <recommendedName>
        <fullName evidence="4">DUF3431 domain containing protein</fullName>
    </recommendedName>
</protein>
<sequence>MRAATRIWSAILILATFFLIRTYLYRLPIAELFHGSDIKPLVGVGDDASTEVDETVGLASPSALGDERSQATATIQDGPSAAGTTTPTTSASPSASSLSSLDQIIVTGKTNSEDTSWVEKLPTWQNAVYSVDNDTWPLHTSRNKGREANVYLTYIIENYEELPLTIAFVHAHEGAWHIDADGNSNVKSLSSLNFDFVQRNGYVNLRCIASPGCPDGMRPFHDYHDEEDRRAEHAIADVWKELFGDNDVPEVIGATCCAQFAVSRDQVRKRPLEFYVGALKWLHETPLDDATSGRVLEHIWHIIFGKDPVYCPDLDQCYHDVYGRVTYGHSQLKTGHPVRSAIHKQLNGRLVLRWVTTWESLLL</sequence>
<proteinExistence type="predicted"/>
<reference evidence="2" key="1">
    <citation type="journal article" date="2021" name="J Fungi (Basel)">
        <title>Virulence traits and population genomics of the black yeast Aureobasidium melanogenum.</title>
        <authorList>
            <person name="Cernosa A."/>
            <person name="Sun X."/>
            <person name="Gostincar C."/>
            <person name="Fang C."/>
            <person name="Gunde-Cimerman N."/>
            <person name="Song Z."/>
        </authorList>
    </citation>
    <scope>NUCLEOTIDE SEQUENCE</scope>
    <source>
        <strain evidence="2">EXF-8016</strain>
    </source>
</reference>
<reference evidence="2" key="2">
    <citation type="submission" date="2021-08" db="EMBL/GenBank/DDBJ databases">
        <authorList>
            <person name="Gostincar C."/>
            <person name="Sun X."/>
            <person name="Song Z."/>
            <person name="Gunde-Cimerman N."/>
        </authorList>
    </citation>
    <scope>NUCLEOTIDE SEQUENCE</scope>
    <source>
        <strain evidence="2">EXF-8016</strain>
    </source>
</reference>
<name>A0A9P8K9S5_AURME</name>
<dbReference type="EMBL" id="JAHFYH010000020">
    <property type="protein sequence ID" value="KAH0224253.1"/>
    <property type="molecule type" value="Genomic_DNA"/>
</dbReference>
<dbReference type="Proteomes" id="UP000767238">
    <property type="component" value="Unassembled WGS sequence"/>
</dbReference>
<evidence type="ECO:0000313" key="3">
    <source>
        <dbReference type="Proteomes" id="UP000767238"/>
    </source>
</evidence>
<gene>
    <name evidence="2" type="ORF">KCV03_g3682</name>
</gene>
<organism evidence="2 3">
    <name type="scientific">Aureobasidium melanogenum</name>
    <name type="common">Aureobasidium pullulans var. melanogenum</name>
    <dbReference type="NCBI Taxonomy" id="46634"/>
    <lineage>
        <taxon>Eukaryota</taxon>
        <taxon>Fungi</taxon>
        <taxon>Dikarya</taxon>
        <taxon>Ascomycota</taxon>
        <taxon>Pezizomycotina</taxon>
        <taxon>Dothideomycetes</taxon>
        <taxon>Dothideomycetidae</taxon>
        <taxon>Dothideales</taxon>
        <taxon>Saccotheciaceae</taxon>
        <taxon>Aureobasidium</taxon>
    </lineage>
</organism>
<evidence type="ECO:0000313" key="2">
    <source>
        <dbReference type="EMBL" id="KAH0224253.1"/>
    </source>
</evidence>
<feature type="region of interest" description="Disordered" evidence="1">
    <location>
        <begin position="60"/>
        <end position="96"/>
    </location>
</feature>
<evidence type="ECO:0008006" key="4">
    <source>
        <dbReference type="Google" id="ProtNLM"/>
    </source>
</evidence>
<dbReference type="PANTHER" id="PTHR37490">
    <property type="entry name" value="EXPRESSED PROTEIN"/>
    <property type="match status" value="1"/>
</dbReference>
<evidence type="ECO:0000256" key="1">
    <source>
        <dbReference type="SAM" id="MobiDB-lite"/>
    </source>
</evidence>
<comment type="caution">
    <text evidence="2">The sequence shown here is derived from an EMBL/GenBank/DDBJ whole genome shotgun (WGS) entry which is preliminary data.</text>
</comment>
<dbReference type="InterPro" id="IPR021838">
    <property type="entry name" value="DUF3431"/>
</dbReference>
<dbReference type="AlphaFoldDB" id="A0A9P8K9S5"/>
<feature type="non-terminal residue" evidence="2">
    <location>
        <position position="1"/>
    </location>
</feature>